<evidence type="ECO:0000313" key="2">
    <source>
        <dbReference type="Proteomes" id="UP000005413"/>
    </source>
</evidence>
<sequence>MAEKLLISELEYDDTITVYDFGKSEWTKGITVIGYVVDFTARDFDTPVAVIKSGNAVYEITDDNSFTKRIKTYADTRAK</sequence>
<dbReference type="EMBL" id="AEUN01000307">
    <property type="protein sequence ID" value="EHJ08412.1"/>
    <property type="molecule type" value="Genomic_DNA"/>
</dbReference>
<organism evidence="1 2">
    <name type="scientific">Staphylococcus simiae CCM 7213 = CCUG 51256</name>
    <dbReference type="NCBI Taxonomy" id="911238"/>
    <lineage>
        <taxon>Bacteria</taxon>
        <taxon>Bacillati</taxon>
        <taxon>Bacillota</taxon>
        <taxon>Bacilli</taxon>
        <taxon>Bacillales</taxon>
        <taxon>Staphylococcaceae</taxon>
        <taxon>Staphylococcus</taxon>
    </lineage>
</organism>
<name>G5JH64_9STAP</name>
<comment type="caution">
    <text evidence="1">The sequence shown here is derived from an EMBL/GenBank/DDBJ whole genome shotgun (WGS) entry which is preliminary data.</text>
</comment>
<dbReference type="AlphaFoldDB" id="G5JH64"/>
<protein>
    <submittedName>
        <fullName evidence="1">Uncharacterized protein</fullName>
    </submittedName>
</protein>
<evidence type="ECO:0000313" key="1">
    <source>
        <dbReference type="EMBL" id="EHJ08412.1"/>
    </source>
</evidence>
<accession>G5JH64</accession>
<dbReference type="PATRIC" id="fig|911238.3.peg.650"/>
<reference evidence="1 2" key="1">
    <citation type="journal article" date="2012" name="BMC Genomics">
        <title>Comparative genomic analysis of the genus Staphylococcus including Staphylococcus aureus and its newly described sister species Staphylococcus simiae.</title>
        <authorList>
            <person name="Suzuki H."/>
            <person name="Lefebure T."/>
            <person name="Pavinski Bitar P."/>
            <person name="Stanhope M.J."/>
        </authorList>
    </citation>
    <scope>NUCLEOTIDE SEQUENCE [LARGE SCALE GENOMIC DNA]</scope>
    <source>
        <strain evidence="1 2">CCM 7213</strain>
    </source>
</reference>
<dbReference type="RefSeq" id="WP_002462615.1">
    <property type="nucleotide sequence ID" value="NZ_AEUN01000307.1"/>
</dbReference>
<proteinExistence type="predicted"/>
<gene>
    <name evidence="1" type="ORF">SS7213T_03965</name>
</gene>
<keyword evidence="2" id="KW-1185">Reference proteome</keyword>
<dbReference type="Proteomes" id="UP000005413">
    <property type="component" value="Unassembled WGS sequence"/>
</dbReference>